<dbReference type="EMBL" id="BJYR01000013">
    <property type="protein sequence ID" value="GEO00305.1"/>
    <property type="molecule type" value="Genomic_DNA"/>
</dbReference>
<dbReference type="SUPFAM" id="SSF46626">
    <property type="entry name" value="Cytochrome c"/>
    <property type="match status" value="1"/>
</dbReference>
<dbReference type="Gene3D" id="1.10.760.10">
    <property type="entry name" value="Cytochrome c-like domain"/>
    <property type="match status" value="1"/>
</dbReference>
<evidence type="ECO:0000256" key="6">
    <source>
        <dbReference type="PROSITE-ProRule" id="PRU00433"/>
    </source>
</evidence>
<evidence type="ECO:0000256" key="3">
    <source>
        <dbReference type="ARBA" id="ARBA00022723"/>
    </source>
</evidence>
<keyword evidence="5 6" id="KW-0408">Iron</keyword>
<dbReference type="PANTHER" id="PTHR11961">
    <property type="entry name" value="CYTOCHROME C"/>
    <property type="match status" value="1"/>
</dbReference>
<dbReference type="Proteomes" id="UP000321464">
    <property type="component" value="Unassembled WGS sequence"/>
</dbReference>
<feature type="domain" description="Cytochrome c" evidence="9">
    <location>
        <begin position="69"/>
        <end position="170"/>
    </location>
</feature>
<dbReference type="GO" id="GO:0046872">
    <property type="term" value="F:metal ion binding"/>
    <property type="evidence" value="ECO:0007669"/>
    <property type="project" value="UniProtKB-KW"/>
</dbReference>
<keyword evidence="4" id="KW-0249">Electron transport</keyword>
<reference evidence="10 11" key="1">
    <citation type="submission" date="2019-07" db="EMBL/GenBank/DDBJ databases">
        <title>Whole genome shotgun sequence of Novosphingobium sediminis NBRC 106119.</title>
        <authorList>
            <person name="Hosoyama A."/>
            <person name="Uohara A."/>
            <person name="Ohji S."/>
            <person name="Ichikawa N."/>
        </authorList>
    </citation>
    <scope>NUCLEOTIDE SEQUENCE [LARGE SCALE GENOMIC DNA]</scope>
    <source>
        <strain evidence="10 11">NBRC 106119</strain>
    </source>
</reference>
<dbReference type="OrthoDB" id="9805828at2"/>
<dbReference type="InterPro" id="IPR009056">
    <property type="entry name" value="Cyt_c-like_dom"/>
</dbReference>
<dbReference type="AlphaFoldDB" id="A0A512AKS3"/>
<gene>
    <name evidence="10" type="primary">cycM</name>
    <name evidence="10" type="ORF">NSE01_21370</name>
</gene>
<dbReference type="GO" id="GO:0009055">
    <property type="term" value="F:electron transfer activity"/>
    <property type="evidence" value="ECO:0007669"/>
    <property type="project" value="InterPro"/>
</dbReference>
<sequence>MDDRFNTIAGWTLFGGIVALGLSSLSGHYFLADKENRPEKMGYVIEGVEAEGGAGAAAAEPIANRLAKGDVAKGEATFAKCKACHTIAQGGANGIGPNLYGVVGEGQAAGRGGYAFSDALKAKGGKWDFASLDEWLTSPAKYATGTKMSFAGISDPQQRADVILYLNSQGSNLPLPAAEAAAAPAADASAPAADASAPAAEASEAAK</sequence>
<dbReference type="RefSeq" id="WP_147159594.1">
    <property type="nucleotide sequence ID" value="NZ_BJYR01000013.1"/>
</dbReference>
<keyword evidence="1" id="KW-0813">Transport</keyword>
<evidence type="ECO:0000256" key="7">
    <source>
        <dbReference type="SAM" id="MobiDB-lite"/>
    </source>
</evidence>
<keyword evidence="8" id="KW-0472">Membrane</keyword>
<dbReference type="Pfam" id="PF00034">
    <property type="entry name" value="Cytochrom_C"/>
    <property type="match status" value="1"/>
</dbReference>
<protein>
    <submittedName>
        <fullName evidence="10">Cytochrome c family protein</fullName>
    </submittedName>
</protein>
<name>A0A512AKS3_9SPHN</name>
<evidence type="ECO:0000256" key="4">
    <source>
        <dbReference type="ARBA" id="ARBA00022982"/>
    </source>
</evidence>
<evidence type="ECO:0000256" key="5">
    <source>
        <dbReference type="ARBA" id="ARBA00023004"/>
    </source>
</evidence>
<feature type="transmembrane region" description="Helical" evidence="8">
    <location>
        <begin position="12"/>
        <end position="31"/>
    </location>
</feature>
<proteinExistence type="predicted"/>
<evidence type="ECO:0000259" key="9">
    <source>
        <dbReference type="PROSITE" id="PS51007"/>
    </source>
</evidence>
<feature type="region of interest" description="Disordered" evidence="7">
    <location>
        <begin position="178"/>
        <end position="207"/>
    </location>
</feature>
<dbReference type="PRINTS" id="PR00604">
    <property type="entry name" value="CYTCHRMECIAB"/>
</dbReference>
<dbReference type="PROSITE" id="PS51007">
    <property type="entry name" value="CYTC"/>
    <property type="match status" value="1"/>
</dbReference>
<dbReference type="GO" id="GO:0020037">
    <property type="term" value="F:heme binding"/>
    <property type="evidence" value="ECO:0007669"/>
    <property type="project" value="InterPro"/>
</dbReference>
<organism evidence="10 11">
    <name type="scientific">Novosphingobium sediminis</name>
    <dbReference type="NCBI Taxonomy" id="707214"/>
    <lineage>
        <taxon>Bacteria</taxon>
        <taxon>Pseudomonadati</taxon>
        <taxon>Pseudomonadota</taxon>
        <taxon>Alphaproteobacteria</taxon>
        <taxon>Sphingomonadales</taxon>
        <taxon>Sphingomonadaceae</taxon>
        <taxon>Novosphingobium</taxon>
    </lineage>
</organism>
<evidence type="ECO:0000256" key="2">
    <source>
        <dbReference type="ARBA" id="ARBA00022617"/>
    </source>
</evidence>
<keyword evidence="11" id="KW-1185">Reference proteome</keyword>
<evidence type="ECO:0000313" key="11">
    <source>
        <dbReference type="Proteomes" id="UP000321464"/>
    </source>
</evidence>
<keyword evidence="3 6" id="KW-0479">Metal-binding</keyword>
<keyword evidence="8" id="KW-1133">Transmembrane helix</keyword>
<keyword evidence="8" id="KW-0812">Transmembrane</keyword>
<evidence type="ECO:0000313" key="10">
    <source>
        <dbReference type="EMBL" id="GEO00305.1"/>
    </source>
</evidence>
<keyword evidence="2 6" id="KW-0349">Heme</keyword>
<dbReference type="InterPro" id="IPR002327">
    <property type="entry name" value="Cyt_c_1A/1B"/>
</dbReference>
<dbReference type="InterPro" id="IPR036909">
    <property type="entry name" value="Cyt_c-like_dom_sf"/>
</dbReference>
<comment type="caution">
    <text evidence="10">The sequence shown here is derived from an EMBL/GenBank/DDBJ whole genome shotgun (WGS) entry which is preliminary data.</text>
</comment>
<evidence type="ECO:0000256" key="8">
    <source>
        <dbReference type="SAM" id="Phobius"/>
    </source>
</evidence>
<accession>A0A512AKS3</accession>
<evidence type="ECO:0000256" key="1">
    <source>
        <dbReference type="ARBA" id="ARBA00022448"/>
    </source>
</evidence>